<dbReference type="KEGG" id="llu:AKJ09_09100"/>
<dbReference type="Pfam" id="PF17517">
    <property type="entry name" value="IgGFc_binding"/>
    <property type="match status" value="1"/>
</dbReference>
<feature type="domain" description="IgGFc-binding protein N-terminal" evidence="2">
    <location>
        <begin position="247"/>
        <end position="567"/>
    </location>
</feature>
<feature type="signal peptide" evidence="1">
    <location>
        <begin position="1"/>
        <end position="28"/>
    </location>
</feature>
<dbReference type="RefSeq" id="WP_146653360.1">
    <property type="nucleotide sequence ID" value="NZ_CP012333.1"/>
</dbReference>
<dbReference type="STRING" id="1391654.AKJ09_09100"/>
<dbReference type="InterPro" id="IPR035234">
    <property type="entry name" value="IgGFc-bd_N"/>
</dbReference>
<protein>
    <recommendedName>
        <fullName evidence="2">IgGFc-binding protein N-terminal domain-containing protein</fullName>
    </recommendedName>
</protein>
<keyword evidence="4" id="KW-1185">Reference proteome</keyword>
<dbReference type="AlphaFoldDB" id="A0A0K1Q9U5"/>
<accession>A0A0K1Q9U5</accession>
<dbReference type="PANTHER" id="PTHR46534">
    <property type="entry name" value="IGGFC_BINDING DOMAIN-CONTAINING PROTEIN"/>
    <property type="match status" value="1"/>
</dbReference>
<evidence type="ECO:0000313" key="4">
    <source>
        <dbReference type="Proteomes" id="UP000064967"/>
    </source>
</evidence>
<evidence type="ECO:0000259" key="2">
    <source>
        <dbReference type="Pfam" id="PF17517"/>
    </source>
</evidence>
<organism evidence="3 4">
    <name type="scientific">Labilithrix luteola</name>
    <dbReference type="NCBI Taxonomy" id="1391654"/>
    <lineage>
        <taxon>Bacteria</taxon>
        <taxon>Pseudomonadati</taxon>
        <taxon>Myxococcota</taxon>
        <taxon>Polyangia</taxon>
        <taxon>Polyangiales</taxon>
        <taxon>Labilitrichaceae</taxon>
        <taxon>Labilithrix</taxon>
    </lineage>
</organism>
<dbReference type="EMBL" id="CP012333">
    <property type="protein sequence ID" value="AKV02437.1"/>
    <property type="molecule type" value="Genomic_DNA"/>
</dbReference>
<dbReference type="PANTHER" id="PTHR46534:SF1">
    <property type="entry name" value="IGGFC-BINDING PROTEIN N-TERMINAL DOMAIN-CONTAINING PROTEIN"/>
    <property type="match status" value="1"/>
</dbReference>
<gene>
    <name evidence="3" type="ORF">AKJ09_09100</name>
</gene>
<name>A0A0K1Q9U5_9BACT</name>
<evidence type="ECO:0000256" key="1">
    <source>
        <dbReference type="SAM" id="SignalP"/>
    </source>
</evidence>
<dbReference type="OrthoDB" id="5486557at2"/>
<keyword evidence="1" id="KW-0732">Signal</keyword>
<evidence type="ECO:0000313" key="3">
    <source>
        <dbReference type="EMBL" id="AKV02437.1"/>
    </source>
</evidence>
<feature type="chain" id="PRO_5005466848" description="IgGFc-binding protein N-terminal domain-containing protein" evidence="1">
    <location>
        <begin position="29"/>
        <end position="594"/>
    </location>
</feature>
<proteinExistence type="predicted"/>
<dbReference type="Proteomes" id="UP000064967">
    <property type="component" value="Chromosome"/>
</dbReference>
<dbReference type="PROSITE" id="PS51257">
    <property type="entry name" value="PROKAR_LIPOPROTEIN"/>
    <property type="match status" value="1"/>
</dbReference>
<sequence>MTLAKLASGSVRAVPVMLLALALVTASACSKEKEGFVEGTDQLVSDGGLDAADECMFQCSLDGRAVISTCTGEVVDTCKDDQVCGGALCQAPCAAAAADRSSNGCEFYFQKPRFTKSVPNSCYAAFVVNSSNEAVKLELELEGKAMDISRALFRADPSTMALSQLEGPLAPGDSAILFLSDRDPTRVYSLADSITYVGCPSGVVPATYTDFKMNGTGMGSSFHLKSNVPVGLATIYPFGGAKSFTPTATLVLPVATWGTEHILVNSWDTAWTGAPAAQIVAAEDGTDVTIVPRVDIQNGVGVTGGLAGEPTTYRLDKGQFLQLVQNQQLTGSFVSSNKPITTIGGHACADIPTNVEACDILAQQIPAADQWGSEYVAVAYRSRVGNEHEPVPYRIVAARDGTQLDYDPVVPPGAPLSLSAGESATFWSGTGDAFVVRSQDVDHPIYVAAYMTGGEQYGGRGDPDFVNLVPTGQYLNSYAFYADPTFNDSSLVIVRAKTRGEFKDVWLECANGNVPDFHPIGARGEYEYARVDLAVSGGTGAKFGDHLCQNGLQRLHSDGAFTATIWGWDAYASYAYTGGLAQRKLVKTPLGIVH</sequence>
<reference evidence="3 4" key="1">
    <citation type="submission" date="2015-08" db="EMBL/GenBank/DDBJ databases">
        <authorList>
            <person name="Babu N.S."/>
            <person name="Beckwith C.J."/>
            <person name="Beseler K.G."/>
            <person name="Brison A."/>
            <person name="Carone J.V."/>
            <person name="Caskin T.P."/>
            <person name="Diamond M."/>
            <person name="Durham M.E."/>
            <person name="Foxe J.M."/>
            <person name="Go M."/>
            <person name="Henderson B.A."/>
            <person name="Jones I.B."/>
            <person name="McGettigan J.A."/>
            <person name="Micheletti S.J."/>
            <person name="Nasrallah M.E."/>
            <person name="Ortiz D."/>
            <person name="Piller C.R."/>
            <person name="Privatt S.R."/>
            <person name="Schneider S.L."/>
            <person name="Sharp S."/>
            <person name="Smith T.C."/>
            <person name="Stanton J.D."/>
            <person name="Ullery H.E."/>
            <person name="Wilson R.J."/>
            <person name="Serrano M.G."/>
            <person name="Buck G."/>
            <person name="Lee V."/>
            <person name="Wang Y."/>
            <person name="Carvalho R."/>
            <person name="Voegtly L."/>
            <person name="Shi R."/>
            <person name="Duckworth R."/>
            <person name="Johnson A."/>
            <person name="Loviza R."/>
            <person name="Walstead R."/>
            <person name="Shah Z."/>
            <person name="Kiflezghi M."/>
            <person name="Wade K."/>
            <person name="Ball S.L."/>
            <person name="Bradley K.W."/>
            <person name="Asai D.J."/>
            <person name="Bowman C.A."/>
            <person name="Russell D.A."/>
            <person name="Pope W.H."/>
            <person name="Jacobs-Sera D."/>
            <person name="Hendrix R.W."/>
            <person name="Hatfull G.F."/>
        </authorList>
    </citation>
    <scope>NUCLEOTIDE SEQUENCE [LARGE SCALE GENOMIC DNA]</scope>
    <source>
        <strain evidence="3 4">DSM 27648</strain>
    </source>
</reference>